<dbReference type="InterPro" id="IPR001059">
    <property type="entry name" value="Transl_elong_P/YeiP_cen"/>
</dbReference>
<dbReference type="Proteomes" id="UP000317496">
    <property type="component" value="Chromosome"/>
</dbReference>
<gene>
    <name evidence="7 12" type="primary">efp</name>
    <name evidence="12" type="ORF">FNB15_11120</name>
</gene>
<protein>
    <recommendedName>
        <fullName evidence="7 8">Elongation factor P</fullName>
        <shortName evidence="7">EF-P</shortName>
    </recommendedName>
</protein>
<dbReference type="InterPro" id="IPR020599">
    <property type="entry name" value="Transl_elong_fac_P/YeiP"/>
</dbReference>
<dbReference type="HAMAP" id="MF_00141">
    <property type="entry name" value="EF_P"/>
    <property type="match status" value="1"/>
</dbReference>
<dbReference type="EMBL" id="CP041636">
    <property type="protein sequence ID" value="QDO97784.1"/>
    <property type="molecule type" value="Genomic_DNA"/>
</dbReference>
<dbReference type="RefSeq" id="WP_144068765.1">
    <property type="nucleotide sequence ID" value="NZ_CP041636.1"/>
</dbReference>
<evidence type="ECO:0000256" key="1">
    <source>
        <dbReference type="ARBA" id="ARBA00004496"/>
    </source>
</evidence>
<evidence type="ECO:0000256" key="2">
    <source>
        <dbReference type="ARBA" id="ARBA00004815"/>
    </source>
</evidence>
<keyword evidence="4 7" id="KW-0963">Cytoplasm</keyword>
<feature type="domain" description="Translation elongation factor P/YeiP central" evidence="11">
    <location>
        <begin position="69"/>
        <end position="123"/>
    </location>
</feature>
<dbReference type="Pfam" id="PF01132">
    <property type="entry name" value="EFP"/>
    <property type="match status" value="1"/>
</dbReference>
<dbReference type="AlphaFoldDB" id="A0A516H1Y9"/>
<dbReference type="InterPro" id="IPR011768">
    <property type="entry name" value="Transl_elongation_fac_P"/>
</dbReference>
<evidence type="ECO:0000256" key="5">
    <source>
        <dbReference type="ARBA" id="ARBA00022768"/>
    </source>
</evidence>
<comment type="pathway">
    <text evidence="2 7">Protein biosynthesis; polypeptide chain elongation.</text>
</comment>
<dbReference type="InterPro" id="IPR013185">
    <property type="entry name" value="Transl_elong_KOW-like"/>
</dbReference>
<dbReference type="FunFam" id="2.40.50.140:FF:000004">
    <property type="entry name" value="Elongation factor P"/>
    <property type="match status" value="1"/>
</dbReference>
<dbReference type="SUPFAM" id="SSF50249">
    <property type="entry name" value="Nucleic acid-binding proteins"/>
    <property type="match status" value="2"/>
</dbReference>
<organism evidence="12 13">
    <name type="scientific">Ferrovibrio terrae</name>
    <dbReference type="NCBI Taxonomy" id="2594003"/>
    <lineage>
        <taxon>Bacteria</taxon>
        <taxon>Pseudomonadati</taxon>
        <taxon>Pseudomonadota</taxon>
        <taxon>Alphaproteobacteria</taxon>
        <taxon>Rhodospirillales</taxon>
        <taxon>Rhodospirillaceae</taxon>
        <taxon>Ferrovibrio</taxon>
    </lineage>
</organism>
<dbReference type="InterPro" id="IPR013852">
    <property type="entry name" value="Transl_elong_P/YeiP_CS"/>
</dbReference>
<comment type="subcellular location">
    <subcellularLocation>
        <location evidence="1 7">Cytoplasm</location>
    </subcellularLocation>
</comment>
<evidence type="ECO:0000313" key="12">
    <source>
        <dbReference type="EMBL" id="QDO97784.1"/>
    </source>
</evidence>
<keyword evidence="6 7" id="KW-0648">Protein biosynthesis</keyword>
<proteinExistence type="inferred from homology"/>
<evidence type="ECO:0000256" key="8">
    <source>
        <dbReference type="NCBIfam" id="TIGR00038"/>
    </source>
</evidence>
<dbReference type="SMART" id="SM00841">
    <property type="entry name" value="Elong-fact-P_C"/>
    <property type="match status" value="1"/>
</dbReference>
<dbReference type="UniPathway" id="UPA00345"/>
<evidence type="ECO:0000256" key="7">
    <source>
        <dbReference type="HAMAP-Rule" id="MF_00141"/>
    </source>
</evidence>
<dbReference type="PIRSF" id="PIRSF005901">
    <property type="entry name" value="EF-P"/>
    <property type="match status" value="1"/>
</dbReference>
<evidence type="ECO:0000256" key="3">
    <source>
        <dbReference type="ARBA" id="ARBA00009479"/>
    </source>
</evidence>
<dbReference type="FunFam" id="2.40.50.140:FF:000009">
    <property type="entry name" value="Elongation factor P"/>
    <property type="match status" value="1"/>
</dbReference>
<dbReference type="InterPro" id="IPR008991">
    <property type="entry name" value="Translation_prot_SH3-like_sf"/>
</dbReference>
<dbReference type="CDD" id="cd05794">
    <property type="entry name" value="S1_EF-P_repeat_2"/>
    <property type="match status" value="1"/>
</dbReference>
<comment type="similarity">
    <text evidence="3 7 9">Belongs to the elongation factor P family.</text>
</comment>
<comment type="function">
    <text evidence="7">Involved in peptide bond synthesis. Stimulates efficient translation and peptide-bond synthesis on native or reconstituted 70S ribosomes in vitro. Probably functions indirectly by altering the affinity of the ribosome for aminoacyl-tRNA, thus increasing their reactivity as acceptors for peptidyl transferase.</text>
</comment>
<evidence type="ECO:0000256" key="4">
    <source>
        <dbReference type="ARBA" id="ARBA00022490"/>
    </source>
</evidence>
<dbReference type="GO" id="GO:0005829">
    <property type="term" value="C:cytosol"/>
    <property type="evidence" value="ECO:0007669"/>
    <property type="project" value="UniProtKB-ARBA"/>
</dbReference>
<dbReference type="PROSITE" id="PS01275">
    <property type="entry name" value="EFP"/>
    <property type="match status" value="1"/>
</dbReference>
<dbReference type="OrthoDB" id="9801844at2"/>
<evidence type="ECO:0000256" key="6">
    <source>
        <dbReference type="ARBA" id="ARBA00022917"/>
    </source>
</evidence>
<dbReference type="Pfam" id="PF09285">
    <property type="entry name" value="Elong-fact-P_C"/>
    <property type="match status" value="1"/>
</dbReference>
<dbReference type="NCBIfam" id="NF001810">
    <property type="entry name" value="PRK00529.1"/>
    <property type="match status" value="1"/>
</dbReference>
<dbReference type="PANTHER" id="PTHR30053">
    <property type="entry name" value="ELONGATION FACTOR P"/>
    <property type="match status" value="1"/>
</dbReference>
<name>A0A516H1Y9_9PROT</name>
<accession>A0A516H1Y9</accession>
<dbReference type="GO" id="GO:0003746">
    <property type="term" value="F:translation elongation factor activity"/>
    <property type="evidence" value="ECO:0007669"/>
    <property type="project" value="UniProtKB-UniRule"/>
</dbReference>
<dbReference type="KEGG" id="fer:FNB15_11120"/>
<evidence type="ECO:0000313" key="13">
    <source>
        <dbReference type="Proteomes" id="UP000317496"/>
    </source>
</evidence>
<dbReference type="NCBIfam" id="TIGR00038">
    <property type="entry name" value="efp"/>
    <property type="match status" value="1"/>
</dbReference>
<keyword evidence="5 7" id="KW-0251">Elongation factor</keyword>
<dbReference type="Pfam" id="PF08207">
    <property type="entry name" value="EFP_N"/>
    <property type="match status" value="1"/>
</dbReference>
<dbReference type="InterPro" id="IPR015365">
    <property type="entry name" value="Elong-fact-P_C"/>
</dbReference>
<dbReference type="Gene3D" id="2.30.30.30">
    <property type="match status" value="1"/>
</dbReference>
<sequence>MPKVNANQLRKGNVVEINGKLLAVITAQNIQPGKGTPVMQLDLRDLTSGIKTTERYRTTESVERVFIDTREFSYLFAEGDMYTFMDKENYEQVAVPAEVVGEQAVWLQEGMEVEIALYDGKPVSVSLPQTVIMAITETEPTVKGQTASSSYKPAIVENGQRVMVPPHVSSGVRIVINIQEGATYMERAKD</sequence>
<evidence type="ECO:0000259" key="11">
    <source>
        <dbReference type="SMART" id="SM01185"/>
    </source>
</evidence>
<dbReference type="InterPro" id="IPR012340">
    <property type="entry name" value="NA-bd_OB-fold"/>
</dbReference>
<dbReference type="SMART" id="SM01185">
    <property type="entry name" value="EFP"/>
    <property type="match status" value="1"/>
</dbReference>
<dbReference type="PANTHER" id="PTHR30053:SF14">
    <property type="entry name" value="TRANSLATION ELONGATION FACTOR KOW-LIKE DOMAIN-CONTAINING PROTEIN"/>
    <property type="match status" value="1"/>
</dbReference>
<dbReference type="Gene3D" id="2.40.50.140">
    <property type="entry name" value="Nucleic acid-binding proteins"/>
    <property type="match status" value="2"/>
</dbReference>
<feature type="domain" description="Elongation factor P C-terminal" evidence="10">
    <location>
        <begin position="131"/>
        <end position="187"/>
    </location>
</feature>
<reference evidence="12 13" key="1">
    <citation type="submission" date="2019-07" db="EMBL/GenBank/DDBJ databases">
        <title>Genome sequencing for Ferrovibrio sp. K5.</title>
        <authorList>
            <person name="Park S.-J."/>
        </authorList>
    </citation>
    <scope>NUCLEOTIDE SEQUENCE [LARGE SCALE GENOMIC DNA]</scope>
    <source>
        <strain evidence="12 13">K5</strain>
    </source>
</reference>
<dbReference type="SUPFAM" id="SSF50104">
    <property type="entry name" value="Translation proteins SH3-like domain"/>
    <property type="match status" value="1"/>
</dbReference>
<dbReference type="InterPro" id="IPR014722">
    <property type="entry name" value="Rib_uL2_dom2"/>
</dbReference>
<dbReference type="CDD" id="cd04470">
    <property type="entry name" value="S1_EF-P_repeat_1"/>
    <property type="match status" value="1"/>
</dbReference>
<keyword evidence="13" id="KW-1185">Reference proteome</keyword>
<evidence type="ECO:0000256" key="9">
    <source>
        <dbReference type="RuleBase" id="RU004389"/>
    </source>
</evidence>
<dbReference type="GO" id="GO:0043043">
    <property type="term" value="P:peptide biosynthetic process"/>
    <property type="evidence" value="ECO:0007669"/>
    <property type="project" value="InterPro"/>
</dbReference>
<evidence type="ECO:0000259" key="10">
    <source>
        <dbReference type="SMART" id="SM00841"/>
    </source>
</evidence>